<name>A0ABV9W0N4_9ACTN</name>
<proteinExistence type="predicted"/>
<dbReference type="RefSeq" id="WP_380120033.1">
    <property type="nucleotide sequence ID" value="NZ_JBHSIU010000041.1"/>
</dbReference>
<evidence type="ECO:0000313" key="3">
    <source>
        <dbReference type="Proteomes" id="UP001595912"/>
    </source>
</evidence>
<dbReference type="EMBL" id="JBHSIU010000041">
    <property type="protein sequence ID" value="MFC5002186.1"/>
    <property type="molecule type" value="Genomic_DNA"/>
</dbReference>
<dbReference type="InterPro" id="IPR025357">
    <property type="entry name" value="DUF4261"/>
</dbReference>
<dbReference type="Pfam" id="PF14080">
    <property type="entry name" value="DUF4261"/>
    <property type="match status" value="1"/>
</dbReference>
<dbReference type="Proteomes" id="UP001595912">
    <property type="component" value="Unassembled WGS sequence"/>
</dbReference>
<accession>A0ABV9W0N4</accession>
<feature type="domain" description="DUF4261" evidence="1">
    <location>
        <begin position="190"/>
        <end position="264"/>
    </location>
</feature>
<reference evidence="3" key="1">
    <citation type="journal article" date="2019" name="Int. J. Syst. Evol. Microbiol.">
        <title>The Global Catalogue of Microorganisms (GCM) 10K type strain sequencing project: providing services to taxonomists for standard genome sequencing and annotation.</title>
        <authorList>
            <consortium name="The Broad Institute Genomics Platform"/>
            <consortium name="The Broad Institute Genome Sequencing Center for Infectious Disease"/>
            <person name="Wu L."/>
            <person name="Ma J."/>
        </authorList>
    </citation>
    <scope>NUCLEOTIDE SEQUENCE [LARGE SCALE GENOMIC DNA]</scope>
    <source>
        <strain evidence="3">CGMCC 4.7152</strain>
    </source>
</reference>
<keyword evidence="3" id="KW-1185">Reference proteome</keyword>
<protein>
    <submittedName>
        <fullName evidence="2">DUF4261 domain-containing protein</fullName>
    </submittedName>
</protein>
<gene>
    <name evidence="2" type="ORF">ACFPIJ_30680</name>
</gene>
<evidence type="ECO:0000259" key="1">
    <source>
        <dbReference type="Pfam" id="PF14080"/>
    </source>
</evidence>
<comment type="caution">
    <text evidence="2">The sequence shown here is derived from an EMBL/GenBank/DDBJ whole genome shotgun (WGS) entry which is preliminary data.</text>
</comment>
<sequence>MREWSEESKGPMNAGLAAELCYVDAVRPRPADVLSGIRRHWPSAELVDGTGRGGGLMVAFPELTTLTSDGVDIRLLVAVGRPLPQPGDARGRRDLTQTWEWPDAAATMAAVRHTVTVTEIFGTSFAPANRIRAFTSAVRGLAEVPAPAGIWWPASGVATPPGALAVRPLAGLVNVRLFNVAGSPGLLLMDTLGLGPLGLPDLECVFSGLPEEHMAAYLTALAEDLVGGRTIRSGSVVQGLPRDGRWRVTAATASVGPERPVLSITPGAGGRR</sequence>
<evidence type="ECO:0000313" key="2">
    <source>
        <dbReference type="EMBL" id="MFC5002186.1"/>
    </source>
</evidence>
<organism evidence="2 3">
    <name type="scientific">Dactylosporangium cerinum</name>
    <dbReference type="NCBI Taxonomy" id="1434730"/>
    <lineage>
        <taxon>Bacteria</taxon>
        <taxon>Bacillati</taxon>
        <taxon>Actinomycetota</taxon>
        <taxon>Actinomycetes</taxon>
        <taxon>Micromonosporales</taxon>
        <taxon>Micromonosporaceae</taxon>
        <taxon>Dactylosporangium</taxon>
    </lineage>
</organism>